<keyword evidence="2 6" id="KW-0645">Protease</keyword>
<dbReference type="GO" id="GO:0004252">
    <property type="term" value="F:serine-type endopeptidase activity"/>
    <property type="evidence" value="ECO:0007669"/>
    <property type="project" value="UniProtKB-UniRule"/>
</dbReference>
<evidence type="ECO:0000256" key="2">
    <source>
        <dbReference type="ARBA" id="ARBA00022670"/>
    </source>
</evidence>
<evidence type="ECO:0000256" key="7">
    <source>
        <dbReference type="RuleBase" id="RU003355"/>
    </source>
</evidence>
<dbReference type="Proteomes" id="UP000608024">
    <property type="component" value="Unassembled WGS sequence"/>
</dbReference>
<evidence type="ECO:0000256" key="1">
    <source>
        <dbReference type="ARBA" id="ARBA00011073"/>
    </source>
</evidence>
<evidence type="ECO:0000256" key="4">
    <source>
        <dbReference type="ARBA" id="ARBA00022825"/>
    </source>
</evidence>
<dbReference type="PANTHER" id="PTHR43399:SF4">
    <property type="entry name" value="CELL WALL-ASSOCIATED PROTEASE"/>
    <property type="match status" value="1"/>
</dbReference>
<dbReference type="PROSITE" id="PS51892">
    <property type="entry name" value="SUBTILASE"/>
    <property type="match status" value="1"/>
</dbReference>
<keyword evidence="11" id="KW-1185">Reference proteome</keyword>
<dbReference type="Gene3D" id="3.40.50.200">
    <property type="entry name" value="Peptidase S8/S53 domain"/>
    <property type="match status" value="1"/>
</dbReference>
<dbReference type="AlphaFoldDB" id="A0A918ZQF6"/>
<evidence type="ECO:0000259" key="9">
    <source>
        <dbReference type="Pfam" id="PF00082"/>
    </source>
</evidence>
<dbReference type="EMBL" id="BNBT01000048">
    <property type="protein sequence ID" value="GHE63156.1"/>
    <property type="molecule type" value="Genomic_DNA"/>
</dbReference>
<feature type="chain" id="PRO_5037041849" evidence="8">
    <location>
        <begin position="33"/>
        <end position="1126"/>
    </location>
</feature>
<keyword evidence="4 6" id="KW-0720">Serine protease</keyword>
<dbReference type="PROSITE" id="PS00137">
    <property type="entry name" value="SUBTILASE_HIS"/>
    <property type="match status" value="1"/>
</dbReference>
<keyword evidence="3 6" id="KW-0378">Hydrolase</keyword>
<dbReference type="InterPro" id="IPR034213">
    <property type="entry name" value="S8_Vpr-like"/>
</dbReference>
<dbReference type="PROSITE" id="PS00136">
    <property type="entry name" value="SUBTILASE_ASP"/>
    <property type="match status" value="1"/>
</dbReference>
<comment type="caution">
    <text evidence="10">The sequence shown here is derived from an EMBL/GenBank/DDBJ whole genome shotgun (WGS) entry which is preliminary data.</text>
</comment>
<reference evidence="10" key="1">
    <citation type="journal article" date="2014" name="Int. J. Syst. Evol. Microbiol.">
        <title>Complete genome sequence of Corynebacterium casei LMG S-19264T (=DSM 44701T), isolated from a smear-ripened cheese.</title>
        <authorList>
            <consortium name="US DOE Joint Genome Institute (JGI-PGF)"/>
            <person name="Walter F."/>
            <person name="Albersmeier A."/>
            <person name="Kalinowski J."/>
            <person name="Ruckert C."/>
        </authorList>
    </citation>
    <scope>NUCLEOTIDE SEQUENCE</scope>
    <source>
        <strain evidence="10">JCM 4784</strain>
    </source>
</reference>
<feature type="active site" description="Charge relay system" evidence="5 6">
    <location>
        <position position="251"/>
    </location>
</feature>
<evidence type="ECO:0000256" key="6">
    <source>
        <dbReference type="PROSITE-ProRule" id="PRU01240"/>
    </source>
</evidence>
<dbReference type="PRINTS" id="PR00723">
    <property type="entry name" value="SUBTILISIN"/>
</dbReference>
<protein>
    <submittedName>
        <fullName evidence="10">Serine protease</fullName>
    </submittedName>
</protein>
<dbReference type="InterPro" id="IPR023827">
    <property type="entry name" value="Peptidase_S8_Asp-AS"/>
</dbReference>
<evidence type="ECO:0000313" key="11">
    <source>
        <dbReference type="Proteomes" id="UP000608024"/>
    </source>
</evidence>
<proteinExistence type="inferred from homology"/>
<dbReference type="InterPro" id="IPR023828">
    <property type="entry name" value="Peptidase_S8_Ser-AS"/>
</dbReference>
<dbReference type="InterPro" id="IPR015500">
    <property type="entry name" value="Peptidase_S8_subtilisin-rel"/>
</dbReference>
<gene>
    <name evidence="10" type="ORF">GCM10018785_35080</name>
</gene>
<dbReference type="InterPro" id="IPR017297">
    <property type="entry name" value="Peptidase_S8A_DPH-A"/>
</dbReference>
<feature type="signal peptide" evidence="8">
    <location>
        <begin position="1"/>
        <end position="32"/>
    </location>
</feature>
<dbReference type="InterPro" id="IPR022398">
    <property type="entry name" value="Peptidase_S8_His-AS"/>
</dbReference>
<dbReference type="Pfam" id="PF00082">
    <property type="entry name" value="Peptidase_S8"/>
    <property type="match status" value="1"/>
</dbReference>
<dbReference type="PIRSF" id="PIRSF037854">
    <property type="entry name" value="Dihydropyridine_esterase"/>
    <property type="match status" value="1"/>
</dbReference>
<feature type="active site" description="Charge relay system" evidence="5 6">
    <location>
        <position position="463"/>
    </location>
</feature>
<dbReference type="PANTHER" id="PTHR43399">
    <property type="entry name" value="SUBTILISIN-RELATED"/>
    <property type="match status" value="1"/>
</dbReference>
<name>A0A918ZQF6_9ACTN</name>
<organism evidence="10 11">
    <name type="scientific">Streptomyces longispororuber</name>
    <dbReference type="NCBI Taxonomy" id="68230"/>
    <lineage>
        <taxon>Bacteria</taxon>
        <taxon>Bacillati</taxon>
        <taxon>Actinomycetota</taxon>
        <taxon>Actinomycetes</taxon>
        <taxon>Kitasatosporales</taxon>
        <taxon>Streptomycetaceae</taxon>
        <taxon>Streptomyces</taxon>
    </lineage>
</organism>
<reference evidence="10" key="2">
    <citation type="submission" date="2020-09" db="EMBL/GenBank/DDBJ databases">
        <authorList>
            <person name="Sun Q."/>
            <person name="Ohkuma M."/>
        </authorList>
    </citation>
    <scope>NUCLEOTIDE SEQUENCE</scope>
    <source>
        <strain evidence="10">JCM 4784</strain>
    </source>
</reference>
<accession>A0A918ZQF6</accession>
<dbReference type="RefSeq" id="WP_190136896.1">
    <property type="nucleotide sequence ID" value="NZ_BNBT01000048.1"/>
</dbReference>
<evidence type="ECO:0000313" key="10">
    <source>
        <dbReference type="EMBL" id="GHE63156.1"/>
    </source>
</evidence>
<keyword evidence="8" id="KW-0732">Signal</keyword>
<evidence type="ECO:0000256" key="8">
    <source>
        <dbReference type="SAM" id="SignalP"/>
    </source>
</evidence>
<feature type="active site" description="Charge relay system" evidence="5 6">
    <location>
        <position position="283"/>
    </location>
</feature>
<dbReference type="GO" id="GO:0006508">
    <property type="term" value="P:proteolysis"/>
    <property type="evidence" value="ECO:0007669"/>
    <property type="project" value="UniProtKB-KW"/>
</dbReference>
<dbReference type="InterPro" id="IPR036852">
    <property type="entry name" value="Peptidase_S8/S53_dom_sf"/>
</dbReference>
<feature type="domain" description="Peptidase S8/S53" evidence="9">
    <location>
        <begin position="242"/>
        <end position="509"/>
    </location>
</feature>
<dbReference type="SUPFAM" id="SSF52743">
    <property type="entry name" value="Subtilisin-like"/>
    <property type="match status" value="1"/>
</dbReference>
<evidence type="ECO:0000256" key="5">
    <source>
        <dbReference type="PIRSR" id="PIRSR615500-1"/>
    </source>
</evidence>
<dbReference type="CDD" id="cd07474">
    <property type="entry name" value="Peptidases_S8_subtilisin_Vpr-like"/>
    <property type="match status" value="1"/>
</dbReference>
<evidence type="ECO:0000256" key="3">
    <source>
        <dbReference type="ARBA" id="ARBA00022801"/>
    </source>
</evidence>
<dbReference type="InterPro" id="IPR000209">
    <property type="entry name" value="Peptidase_S8/S53_dom"/>
</dbReference>
<sequence>MRKHRRRGRPAAVVVTTAAVALTAGVTGPASADGAGADGDQVAAGPAFSAAGGLPAATPAAAAKAGSGHRLTLVTGDRVAVNARGKVTGFAPAKGRERIPVRTETRNGHTLVLPHDARRLVAEGRVDRRLFDVTELSRQAARTGRDGGLRLIVGYAGAARDARAGVRAAGGTTVRRGLPSLNAEAVRTPPRDAARLWRALTDARGYAPGVRHLWLDGVREAHLDKSVRQIGAPKAWAAGYDGKGVRIAVLDSGVDATHPDLRGQVVGEKNFTSSPDAKDRVGHGTHVASIAAGTGAKSGGAFKGVAPGARILNGKVLDDDGSGGDSGIIAGMEWAAAQGADVVNLSLGGGDMPGDDPLEAAIDRLSADKGVLFAVSAGNSGEYGSGTVESPGSAKAALTVGAVDDADKLAPFSSRGPRAGGGGLKPDVTAPGVDITAAAAPGSAIEKEVGQQPEGYLTISGTSMAAPHAAGAAALLKQRHPTWSGAELKGALTASAKGGAYHPFEQGAGRVAVDRALGQTVVARPTSLDFGRQSWPHTDDEPRTRKVTYRNLGDRDVTLDLKVAATDPKGRPAPAGFFTLDKRKLTVRAGGTASVGLVADTRPGGSVNGSYAAYVTASGGGQSVRTAAVVEREIERHEVTLRTVGRDGRPTPHHATLLQALTGGDKGLNLSPHDPSGTVTVRVAKGTYLLDTALYVDPDDADKGTDWLVRPKLTVDRRTTVTLDARKAKPVDIRVPDRSAELVSLDARYTYAGNELGALPISSFRSLRTAHLGPAVPEGFGQQWLGTWRKGADVRYDVMLGGEVTRFATGYTRHLKADDFARVRIRQGASAPGRWAELSVAGYLREAGGISPILPQQKLPRTTTAYVSALDGARWGADVEQYGDAGADGERVLEGIHEMAPERFRAGKSYTRTFNTGVFGPLLGERMGVFRTGDELRGRLPMVADGAGHPGWTLTTRQKSVLYRDGVKVAERDDAVTGGEVFAVPAADAEYRLTASLTRSPRLASVSTRVDASWTFRSRHTAAETALPVSTVRFAPKLGLDSRAPAGVKQSVPVTVQGHAAGANLKSLRVYASHDEGRTWRELTVRGGTVEVENPARGKGVSLRATVTDRQGNTSTVRILDAYRGR</sequence>
<dbReference type="PROSITE" id="PS00138">
    <property type="entry name" value="SUBTILASE_SER"/>
    <property type="match status" value="1"/>
</dbReference>
<comment type="similarity">
    <text evidence="1 6 7">Belongs to the peptidase S8 family.</text>
</comment>
<dbReference type="InterPro" id="IPR051048">
    <property type="entry name" value="Peptidase_S8/S53_subtilisin"/>
</dbReference>